<keyword evidence="1" id="KW-0812">Transmembrane</keyword>
<sequence length="206" mass="23497">MQFSIFGVPFRCTKDMFTWEKAKWSFCVGWAQWWRSLLVGYFLTISLAIVAGAVSVVSGALKMPLSFDSGWSLVLLGALYIPALLIMLSIDFYVLFKKKYKSFDRHFFNPPQQLQFFSWLYWKPFLAMTLLVLICLCVMGLVGILRIVFLGSVFGVVLEVFSSLWSIISFFVYLALVSGHITLHGGTWGFVPVRKQTITEELEVKS</sequence>
<feature type="transmembrane region" description="Helical" evidence="1">
    <location>
        <begin position="125"/>
        <end position="147"/>
    </location>
</feature>
<dbReference type="EMBL" id="CP054719">
    <property type="protein sequence ID" value="QOL20131.1"/>
    <property type="molecule type" value="Genomic_DNA"/>
</dbReference>
<feature type="transmembrane region" description="Helical" evidence="1">
    <location>
        <begin position="38"/>
        <end position="61"/>
    </location>
</feature>
<accession>A0A7L9RUC1</accession>
<protein>
    <submittedName>
        <fullName evidence="2">Uncharacterized protein</fullName>
    </submittedName>
</protein>
<dbReference type="AlphaFoldDB" id="A0A7L9RUC1"/>
<name>A0A7L9RUC1_9PROT</name>
<evidence type="ECO:0000256" key="1">
    <source>
        <dbReference type="SAM" id="Phobius"/>
    </source>
</evidence>
<evidence type="ECO:0000313" key="3">
    <source>
        <dbReference type="Proteomes" id="UP000594001"/>
    </source>
</evidence>
<keyword evidence="3" id="KW-1185">Reference proteome</keyword>
<dbReference type="Proteomes" id="UP000594001">
    <property type="component" value="Chromosome"/>
</dbReference>
<dbReference type="KEGG" id="pbal:CPBP_00912"/>
<feature type="transmembrane region" description="Helical" evidence="1">
    <location>
        <begin position="153"/>
        <end position="176"/>
    </location>
</feature>
<keyword evidence="1" id="KW-1133">Transmembrane helix</keyword>
<feature type="transmembrane region" description="Helical" evidence="1">
    <location>
        <begin position="73"/>
        <end position="96"/>
    </location>
</feature>
<proteinExistence type="predicted"/>
<evidence type="ECO:0000313" key="2">
    <source>
        <dbReference type="EMBL" id="QOL20131.1"/>
    </source>
</evidence>
<dbReference type="RefSeq" id="WP_350331686.1">
    <property type="nucleotide sequence ID" value="NZ_CP054719.1"/>
</dbReference>
<reference evidence="2 3" key="1">
    <citation type="submission" date="2020-06" db="EMBL/GenBank/DDBJ databases">
        <title>The endosymbiont of the kinetoplastid Bodo saltans is a Paracaedibacter-like alpha-proteobacterium possessing a putative toxin-antitoxin system.</title>
        <authorList>
            <person name="Midha S."/>
            <person name="Rigden D.J."/>
            <person name="Siozios S."/>
            <person name="Hurst G.D.D."/>
            <person name="Jackson A.P."/>
        </authorList>
    </citation>
    <scope>NUCLEOTIDE SEQUENCE [LARGE SCALE GENOMIC DNA]</scope>
    <source>
        <strain evidence="2">Lake Konstanz</strain>
    </source>
</reference>
<organism evidence="2 3">
    <name type="scientific">Candidatus Bodocaedibacter vickermanii</name>
    <dbReference type="NCBI Taxonomy" id="2741701"/>
    <lineage>
        <taxon>Bacteria</taxon>
        <taxon>Pseudomonadati</taxon>
        <taxon>Pseudomonadota</taxon>
        <taxon>Alphaproteobacteria</taxon>
        <taxon>Holosporales</taxon>
        <taxon>Candidatus Paracaedibacteraceae</taxon>
        <taxon>Candidatus Bodocaedibacter</taxon>
    </lineage>
</organism>
<gene>
    <name evidence="2" type="ORF">CPBP_00912</name>
</gene>
<keyword evidence="1" id="KW-0472">Membrane</keyword>